<gene>
    <name evidence="6" type="ordered locus">Ocepr_0382</name>
</gene>
<name>E4U621_OCEP5</name>
<evidence type="ECO:0000256" key="3">
    <source>
        <dbReference type="ARBA" id="ARBA00023004"/>
    </source>
</evidence>
<dbReference type="EMBL" id="CP002361">
    <property type="protein sequence ID" value="ADR35842.1"/>
    <property type="molecule type" value="Genomic_DNA"/>
</dbReference>
<keyword evidence="1" id="KW-0001">2Fe-2S</keyword>
<dbReference type="OrthoDB" id="9795032at2"/>
<feature type="domain" description="Iron-binding zinc finger CDGSH type" evidence="5">
    <location>
        <begin position="18"/>
        <end position="55"/>
    </location>
</feature>
<evidence type="ECO:0000313" key="7">
    <source>
        <dbReference type="Proteomes" id="UP000008722"/>
    </source>
</evidence>
<dbReference type="GO" id="GO:0051537">
    <property type="term" value="F:2 iron, 2 sulfur cluster binding"/>
    <property type="evidence" value="ECO:0007669"/>
    <property type="project" value="UniProtKB-KW"/>
</dbReference>
<dbReference type="GO" id="GO:0046872">
    <property type="term" value="F:metal ion binding"/>
    <property type="evidence" value="ECO:0007669"/>
    <property type="project" value="UniProtKB-KW"/>
</dbReference>
<dbReference type="KEGG" id="opr:Ocepr_0382"/>
<evidence type="ECO:0000259" key="5">
    <source>
        <dbReference type="SMART" id="SM00704"/>
    </source>
</evidence>
<proteinExistence type="predicted"/>
<evidence type="ECO:0000256" key="4">
    <source>
        <dbReference type="ARBA" id="ARBA00023014"/>
    </source>
</evidence>
<evidence type="ECO:0000313" key="6">
    <source>
        <dbReference type="EMBL" id="ADR35842.1"/>
    </source>
</evidence>
<sequence>MKITATKDGPYLVPTGGRAAIDGEVIEKAQVALCRCGHSQNKPFCDGSHKAAGFEAPAATVELELG</sequence>
<keyword evidence="3" id="KW-0408">Iron</keyword>
<dbReference type="Proteomes" id="UP000008722">
    <property type="component" value="Chromosome"/>
</dbReference>
<dbReference type="RefSeq" id="WP_013457012.1">
    <property type="nucleotide sequence ID" value="NC_014761.1"/>
</dbReference>
<protein>
    <submittedName>
        <fullName evidence="6">Iron sulfur-containing domain, CDGSH-type</fullName>
    </submittedName>
</protein>
<dbReference type="Gene3D" id="3.40.5.90">
    <property type="entry name" value="CDGSH iron-sulfur domain, mitoNEET-type"/>
    <property type="match status" value="1"/>
</dbReference>
<dbReference type="eggNOG" id="COG3369">
    <property type="taxonomic scope" value="Bacteria"/>
</dbReference>
<dbReference type="InterPro" id="IPR018967">
    <property type="entry name" value="FeS-contain_CDGSH-typ"/>
</dbReference>
<dbReference type="SMART" id="SM00704">
    <property type="entry name" value="ZnF_CDGSH"/>
    <property type="match status" value="1"/>
</dbReference>
<keyword evidence="7" id="KW-1185">Reference proteome</keyword>
<evidence type="ECO:0000256" key="2">
    <source>
        <dbReference type="ARBA" id="ARBA00022723"/>
    </source>
</evidence>
<keyword evidence="4" id="KW-0411">Iron-sulfur</keyword>
<dbReference type="STRING" id="670487.Ocepr_0382"/>
<accession>E4U621</accession>
<dbReference type="Pfam" id="PF09360">
    <property type="entry name" value="zf-CDGSH"/>
    <property type="match status" value="1"/>
</dbReference>
<evidence type="ECO:0000256" key="1">
    <source>
        <dbReference type="ARBA" id="ARBA00022714"/>
    </source>
</evidence>
<dbReference type="InterPro" id="IPR042216">
    <property type="entry name" value="MitoNEET_CISD"/>
</dbReference>
<keyword evidence="2" id="KW-0479">Metal-binding</keyword>
<dbReference type="HOGENOM" id="CLU_173940_2_2_0"/>
<reference evidence="7" key="1">
    <citation type="submission" date="2010-11" db="EMBL/GenBank/DDBJ databases">
        <title>The complete sequence of chromosome of Oceanithermus profundus DSM 14977.</title>
        <authorList>
            <consortium name="US DOE Joint Genome Institute (JGI-PGF)"/>
            <person name="Lucas S."/>
            <person name="Copeland A."/>
            <person name="Lapidus A."/>
            <person name="Bruce D."/>
            <person name="Goodwin L."/>
            <person name="Pitluck S."/>
            <person name="Kyrpides N."/>
            <person name="Mavromatis K."/>
            <person name="Pagani I."/>
            <person name="Ivanova N."/>
            <person name="Zhang X."/>
            <person name="Brettin T."/>
            <person name="Detter J.C."/>
            <person name="Tapia R."/>
            <person name="Han C."/>
            <person name="Land M."/>
            <person name="Hauser L."/>
            <person name="Markowitz V."/>
            <person name="Cheng J.-F."/>
            <person name="Hugenholtz P."/>
            <person name="Woyke T."/>
            <person name="Wu D."/>
            <person name="Tindall B."/>
            <person name="Faehnrich R."/>
            <person name="Brambilla E."/>
            <person name="Klenk H.-P."/>
            <person name="Eisen J.A."/>
        </authorList>
    </citation>
    <scope>NUCLEOTIDE SEQUENCE [LARGE SCALE GENOMIC DNA]</scope>
    <source>
        <strain evidence="7">DSM 14977 / NBRC 100410 / VKM B-2274 / 506</strain>
    </source>
</reference>
<reference evidence="6 7" key="2">
    <citation type="journal article" date="2011" name="Stand. Genomic Sci.">
        <title>Complete genome sequence of Oceanithermus profundus type strain (506).</title>
        <authorList>
            <person name="Pati A."/>
            <person name="Zhang X."/>
            <person name="Lapidus A."/>
            <person name="Nolan M."/>
            <person name="Lucas S."/>
            <person name="Del Rio T.G."/>
            <person name="Tice H."/>
            <person name="Cheng J.F."/>
            <person name="Tapia R."/>
            <person name="Han C."/>
            <person name="Goodwin L."/>
            <person name="Pitluck S."/>
            <person name="Liolios K."/>
            <person name="Pagani I."/>
            <person name="Ivanova N."/>
            <person name="Mavromatis K."/>
            <person name="Chen A."/>
            <person name="Palaniappan K."/>
            <person name="Hauser L."/>
            <person name="Jeffries C.D."/>
            <person name="Brambilla E.M."/>
            <person name="Rohl A."/>
            <person name="Mwirichia R."/>
            <person name="Rohde M."/>
            <person name="Tindall B.J."/>
            <person name="Sikorski J."/>
            <person name="Wirth R."/>
            <person name="Goker M."/>
            <person name="Woyke T."/>
            <person name="Detter J.C."/>
            <person name="Bristow J."/>
            <person name="Eisen J.A."/>
            <person name="Markowitz V."/>
            <person name="Hugenholtz P."/>
            <person name="Kyrpides N.C."/>
            <person name="Klenk H.P."/>
            <person name="Land M."/>
        </authorList>
    </citation>
    <scope>NUCLEOTIDE SEQUENCE [LARGE SCALE GENOMIC DNA]</scope>
    <source>
        <strain evidence="7">DSM 14977 / NBRC 100410 / VKM B-2274 / 506</strain>
    </source>
</reference>
<dbReference type="AlphaFoldDB" id="E4U621"/>
<dbReference type="GO" id="GO:0005737">
    <property type="term" value="C:cytoplasm"/>
    <property type="evidence" value="ECO:0007669"/>
    <property type="project" value="UniProtKB-ARBA"/>
</dbReference>
<organism evidence="6 7">
    <name type="scientific">Oceanithermus profundus (strain DSM 14977 / NBRC 100410 / VKM B-2274 / 506)</name>
    <dbReference type="NCBI Taxonomy" id="670487"/>
    <lineage>
        <taxon>Bacteria</taxon>
        <taxon>Thermotogati</taxon>
        <taxon>Deinococcota</taxon>
        <taxon>Deinococci</taxon>
        <taxon>Thermales</taxon>
        <taxon>Thermaceae</taxon>
        <taxon>Oceanithermus</taxon>
    </lineage>
</organism>